<dbReference type="EMBL" id="DS723682">
    <property type="protein sequence ID" value="EEC06603.1"/>
    <property type="molecule type" value="Genomic_DNA"/>
</dbReference>
<name>B7PJ31_IXOSC</name>
<protein>
    <submittedName>
        <fullName evidence="1 2">Uncharacterized protein</fullName>
    </submittedName>
</protein>
<dbReference type="EnsemblMetazoa" id="ISCW003655-RA">
    <property type="protein sequence ID" value="ISCW003655-PA"/>
    <property type="gene ID" value="ISCW003655"/>
</dbReference>
<dbReference type="EMBL" id="ABJB010846069">
    <property type="status" value="NOT_ANNOTATED_CDS"/>
    <property type="molecule type" value="Genomic_DNA"/>
</dbReference>
<accession>B7PJ31</accession>
<evidence type="ECO:0000313" key="1">
    <source>
        <dbReference type="EMBL" id="EEC06603.1"/>
    </source>
</evidence>
<reference evidence="1 3" key="1">
    <citation type="submission" date="2008-03" db="EMBL/GenBank/DDBJ databases">
        <title>Annotation of Ixodes scapularis.</title>
        <authorList>
            <consortium name="Ixodes scapularis Genome Project Consortium"/>
            <person name="Caler E."/>
            <person name="Hannick L.I."/>
            <person name="Bidwell S."/>
            <person name="Joardar V."/>
            <person name="Thiagarajan M."/>
            <person name="Amedeo P."/>
            <person name="Galinsky K.J."/>
            <person name="Schobel S."/>
            <person name="Inman J."/>
            <person name="Hostetler J."/>
            <person name="Miller J."/>
            <person name="Hammond M."/>
            <person name="Megy K."/>
            <person name="Lawson D."/>
            <person name="Kodira C."/>
            <person name="Sutton G."/>
            <person name="Meyer J."/>
            <person name="Hill C.A."/>
            <person name="Birren B."/>
            <person name="Nene V."/>
            <person name="Collins F."/>
            <person name="Alarcon-Chaidez F."/>
            <person name="Wikel S."/>
            <person name="Strausberg R."/>
        </authorList>
    </citation>
    <scope>NUCLEOTIDE SEQUENCE [LARGE SCALE GENOMIC DNA]</scope>
    <source>
        <strain evidence="3">Wikel</strain>
        <strain evidence="1">Wikel colony</strain>
    </source>
</reference>
<organism>
    <name type="scientific">Ixodes scapularis</name>
    <name type="common">Black-legged tick</name>
    <name type="synonym">Deer tick</name>
    <dbReference type="NCBI Taxonomy" id="6945"/>
    <lineage>
        <taxon>Eukaryota</taxon>
        <taxon>Metazoa</taxon>
        <taxon>Ecdysozoa</taxon>
        <taxon>Arthropoda</taxon>
        <taxon>Chelicerata</taxon>
        <taxon>Arachnida</taxon>
        <taxon>Acari</taxon>
        <taxon>Parasitiformes</taxon>
        <taxon>Ixodida</taxon>
        <taxon>Ixodoidea</taxon>
        <taxon>Ixodidae</taxon>
        <taxon>Ixodinae</taxon>
        <taxon>Ixodes</taxon>
    </lineage>
</organism>
<proteinExistence type="predicted"/>
<dbReference type="HOGENOM" id="CLU_2309062_0_0_1"/>
<dbReference type="PaxDb" id="6945-B7PJ31"/>
<reference evidence="2" key="2">
    <citation type="submission" date="2020-05" db="UniProtKB">
        <authorList>
            <consortium name="EnsemblMetazoa"/>
        </authorList>
    </citation>
    <scope>IDENTIFICATION</scope>
    <source>
        <strain evidence="2">wikel</strain>
    </source>
</reference>
<keyword evidence="3" id="KW-1185">Reference proteome</keyword>
<gene>
    <name evidence="1" type="ORF">IscW_ISCW003655</name>
</gene>
<dbReference type="VEuPathDB" id="VectorBase:ISCI003655"/>
<dbReference type="Proteomes" id="UP000001555">
    <property type="component" value="Unassembled WGS sequence"/>
</dbReference>
<sequence>MSFMKYRLAAGKFIEDKQDAVSMKHKLSVRINAGDHLSEQCKRCGCEPLLESTTFLKKPKEKTDREITEVSLIKRKNDKCVSAPPVSLLDKEVTYLDWRL</sequence>
<evidence type="ECO:0000313" key="3">
    <source>
        <dbReference type="Proteomes" id="UP000001555"/>
    </source>
</evidence>
<dbReference type="AlphaFoldDB" id="B7PJ31"/>
<evidence type="ECO:0000313" key="2">
    <source>
        <dbReference type="EnsemblMetazoa" id="ISCW003655-PA"/>
    </source>
</evidence>
<dbReference type="InParanoid" id="B7PJ31"/>
<dbReference type="VEuPathDB" id="VectorBase:ISCW003655"/>